<dbReference type="EC" id="3.1.3.18" evidence="1"/>
<dbReference type="PANTHER" id="PTHR43434:SF1">
    <property type="entry name" value="PHOSPHOGLYCOLATE PHOSPHATASE"/>
    <property type="match status" value="1"/>
</dbReference>
<proteinExistence type="predicted"/>
<dbReference type="AlphaFoldDB" id="A0A1E3KZ36"/>
<dbReference type="Pfam" id="PF13419">
    <property type="entry name" value="HAD_2"/>
    <property type="match status" value="1"/>
</dbReference>
<dbReference type="Gene3D" id="3.40.50.1000">
    <property type="entry name" value="HAD superfamily/HAD-like"/>
    <property type="match status" value="1"/>
</dbReference>
<evidence type="ECO:0000313" key="2">
    <source>
        <dbReference type="Proteomes" id="UP000094578"/>
    </source>
</evidence>
<dbReference type="STRING" id="1886670.PTI45_03856"/>
<dbReference type="InterPro" id="IPR023198">
    <property type="entry name" value="PGP-like_dom2"/>
</dbReference>
<dbReference type="GO" id="GO:0008967">
    <property type="term" value="F:phosphoglycolate phosphatase activity"/>
    <property type="evidence" value="ECO:0007669"/>
    <property type="project" value="UniProtKB-EC"/>
</dbReference>
<organism evidence="1 2">
    <name type="scientific">Paenibacillus nuruki</name>
    <dbReference type="NCBI Taxonomy" id="1886670"/>
    <lineage>
        <taxon>Bacteria</taxon>
        <taxon>Bacillati</taxon>
        <taxon>Bacillota</taxon>
        <taxon>Bacilli</taxon>
        <taxon>Bacillales</taxon>
        <taxon>Paenibacillaceae</taxon>
        <taxon>Paenibacillus</taxon>
    </lineage>
</organism>
<sequence>MVLLQIGTQQIRCDAVLFDKDGTLFDFMQLWGSWAEHMLQQIEQYLQSSGHTFTGDREHVFGTRYDAQGLLNDYDRLGPLAMASVEESTAILAWQLYAAGTPWDQAIARIRQFSELAMQSIEKERPVQPLPGLLPFLEQCVSAQLPLAVVTADWTSEALKHLRWSELDSYFDYVIGSDQVQQSKPAPDLVYLAYEQLGISPAHIVLIGDSNADMQMGKHANVSCCVGISSSVTSAQTELPDADLVITHYDQLRIIK</sequence>
<dbReference type="InterPro" id="IPR050155">
    <property type="entry name" value="HAD-like_hydrolase_sf"/>
</dbReference>
<dbReference type="InterPro" id="IPR036412">
    <property type="entry name" value="HAD-like_sf"/>
</dbReference>
<keyword evidence="1" id="KW-0378">Hydrolase</keyword>
<dbReference type="Proteomes" id="UP000094578">
    <property type="component" value="Unassembled WGS sequence"/>
</dbReference>
<dbReference type="RefSeq" id="WP_069329202.1">
    <property type="nucleotide sequence ID" value="NZ_MDER01000075.1"/>
</dbReference>
<dbReference type="InterPro" id="IPR041492">
    <property type="entry name" value="HAD_2"/>
</dbReference>
<dbReference type="EMBL" id="MDER01000075">
    <property type="protein sequence ID" value="ODP26754.1"/>
    <property type="molecule type" value="Genomic_DNA"/>
</dbReference>
<protein>
    <submittedName>
        <fullName evidence="1">Phosphoglycolate phosphatase</fullName>
        <ecNumber evidence="1">3.1.3.18</ecNumber>
    </submittedName>
</protein>
<dbReference type="Gene3D" id="1.10.150.240">
    <property type="entry name" value="Putative phosphatase, domain 2"/>
    <property type="match status" value="1"/>
</dbReference>
<reference evidence="1 2" key="1">
    <citation type="submission" date="2016-08" db="EMBL/GenBank/DDBJ databases">
        <title>Genome sequencing of Paenibacillus sp. TI45-13ar, isolated from Korean traditional nuruk.</title>
        <authorList>
            <person name="Kim S.-J."/>
        </authorList>
    </citation>
    <scope>NUCLEOTIDE SEQUENCE [LARGE SCALE GENOMIC DNA]</scope>
    <source>
        <strain evidence="1 2">TI45-13ar</strain>
    </source>
</reference>
<accession>A0A1E3KZ36</accession>
<dbReference type="PANTHER" id="PTHR43434">
    <property type="entry name" value="PHOSPHOGLYCOLATE PHOSPHATASE"/>
    <property type="match status" value="1"/>
</dbReference>
<dbReference type="SFLD" id="SFLDG01129">
    <property type="entry name" value="C1.5:_HAD__Beta-PGM__Phosphata"/>
    <property type="match status" value="1"/>
</dbReference>
<dbReference type="SUPFAM" id="SSF56784">
    <property type="entry name" value="HAD-like"/>
    <property type="match status" value="1"/>
</dbReference>
<dbReference type="PRINTS" id="PR00413">
    <property type="entry name" value="HADHALOGNASE"/>
</dbReference>
<dbReference type="GO" id="GO:0006281">
    <property type="term" value="P:DNA repair"/>
    <property type="evidence" value="ECO:0007669"/>
    <property type="project" value="TreeGrafter"/>
</dbReference>
<dbReference type="SFLD" id="SFLDS00003">
    <property type="entry name" value="Haloacid_Dehalogenase"/>
    <property type="match status" value="1"/>
</dbReference>
<gene>
    <name evidence="1" type="ORF">PTI45_03856</name>
</gene>
<dbReference type="NCBIfam" id="TIGR01549">
    <property type="entry name" value="HAD-SF-IA-v1"/>
    <property type="match status" value="1"/>
</dbReference>
<dbReference type="InterPro" id="IPR023214">
    <property type="entry name" value="HAD_sf"/>
</dbReference>
<evidence type="ECO:0000313" key="1">
    <source>
        <dbReference type="EMBL" id="ODP26754.1"/>
    </source>
</evidence>
<keyword evidence="2" id="KW-1185">Reference proteome</keyword>
<comment type="caution">
    <text evidence="1">The sequence shown here is derived from an EMBL/GenBank/DDBJ whole genome shotgun (WGS) entry which is preliminary data.</text>
</comment>
<name>A0A1E3KZ36_9BACL</name>
<dbReference type="InterPro" id="IPR006439">
    <property type="entry name" value="HAD-SF_hydro_IA"/>
</dbReference>
<dbReference type="NCBIfam" id="TIGR01509">
    <property type="entry name" value="HAD-SF-IA-v3"/>
    <property type="match status" value="1"/>
</dbReference>